<evidence type="ECO:0000256" key="2">
    <source>
        <dbReference type="HAMAP-Rule" id="MF_00984"/>
    </source>
</evidence>
<dbReference type="InterPro" id="IPR012340">
    <property type="entry name" value="NA-bd_OB-fold"/>
</dbReference>
<reference evidence="5 6" key="1">
    <citation type="submission" date="2020-08" db="EMBL/GenBank/DDBJ databases">
        <title>Genomic Encyclopedia of Type Strains, Phase IV (KMG-IV): sequencing the most valuable type-strain genomes for metagenomic binning, comparative biology and taxonomic classification.</title>
        <authorList>
            <person name="Goeker M."/>
        </authorList>
    </citation>
    <scope>NUCLEOTIDE SEQUENCE [LARGE SCALE GENOMIC DNA]</scope>
    <source>
        <strain evidence="5 6">DSM 21255</strain>
    </source>
</reference>
<dbReference type="InterPro" id="IPR011344">
    <property type="entry name" value="ssDNA-bd"/>
</dbReference>
<gene>
    <name evidence="5" type="ORF">HNR45_000886</name>
</gene>
<sequence length="154" mass="16888">MNSVQIIGNLTRDPEVRYTKTGKPVASFTVAVNRSWVSVQGEKRESTDFIPVVAWGKLAELVGNRLKKGTRTFVEGRFQTRSYETQEGEKRYITEVVANLVAPNVDYDKQPSAAPEPRADYSQFGAQPQAGGNFGNQPSGQVFGGSGNDDDIPF</sequence>
<dbReference type="CDD" id="cd04496">
    <property type="entry name" value="SSB_OBF"/>
    <property type="match status" value="1"/>
</dbReference>
<dbReference type="PROSITE" id="PS50935">
    <property type="entry name" value="SSB"/>
    <property type="match status" value="1"/>
</dbReference>
<dbReference type="Pfam" id="PF00436">
    <property type="entry name" value="SSB"/>
    <property type="match status" value="1"/>
</dbReference>
<keyword evidence="1 2" id="KW-0238">DNA-binding</keyword>
<name>A0A841R267_9FIRM</name>
<dbReference type="AlphaFoldDB" id="A0A841R267"/>
<dbReference type="PANTHER" id="PTHR10302:SF27">
    <property type="entry name" value="SINGLE-STRANDED DNA-BINDING PROTEIN"/>
    <property type="match status" value="1"/>
</dbReference>
<keyword evidence="2" id="KW-0233">DNA recombination</keyword>
<dbReference type="GO" id="GO:0006260">
    <property type="term" value="P:DNA replication"/>
    <property type="evidence" value="ECO:0007669"/>
    <property type="project" value="UniProtKB-UniRule"/>
</dbReference>
<dbReference type="GO" id="GO:0006310">
    <property type="term" value="P:DNA recombination"/>
    <property type="evidence" value="ECO:0007669"/>
    <property type="project" value="UniProtKB-UniRule"/>
</dbReference>
<comment type="caution">
    <text evidence="5">The sequence shown here is derived from an EMBL/GenBank/DDBJ whole genome shotgun (WGS) entry which is preliminary data.</text>
</comment>
<keyword evidence="6" id="KW-1185">Reference proteome</keyword>
<dbReference type="GO" id="GO:0003697">
    <property type="term" value="F:single-stranded DNA binding"/>
    <property type="evidence" value="ECO:0007669"/>
    <property type="project" value="UniProtKB-UniRule"/>
</dbReference>
<dbReference type="InterPro" id="IPR000424">
    <property type="entry name" value="Primosome_PriB/ssb"/>
</dbReference>
<dbReference type="HAMAP" id="MF_00984">
    <property type="entry name" value="SSB"/>
    <property type="match status" value="1"/>
</dbReference>
<evidence type="ECO:0000256" key="4">
    <source>
        <dbReference type="SAM" id="MobiDB-lite"/>
    </source>
</evidence>
<evidence type="ECO:0000313" key="5">
    <source>
        <dbReference type="EMBL" id="MBB6477853.1"/>
    </source>
</evidence>
<organism evidence="5 6">
    <name type="scientific">Negativicoccus succinicivorans</name>
    <dbReference type="NCBI Taxonomy" id="620903"/>
    <lineage>
        <taxon>Bacteria</taxon>
        <taxon>Bacillati</taxon>
        <taxon>Bacillota</taxon>
        <taxon>Negativicutes</taxon>
        <taxon>Veillonellales</taxon>
        <taxon>Veillonellaceae</taxon>
        <taxon>Negativicoccus</taxon>
    </lineage>
</organism>
<evidence type="ECO:0000256" key="3">
    <source>
        <dbReference type="RuleBase" id="RU000524"/>
    </source>
</evidence>
<protein>
    <recommendedName>
        <fullName evidence="2 3">Single-stranded DNA-binding protein</fullName>
        <shortName evidence="2">SSB</shortName>
    </recommendedName>
</protein>
<dbReference type="PANTHER" id="PTHR10302">
    <property type="entry name" value="SINGLE-STRANDED DNA-BINDING PROTEIN"/>
    <property type="match status" value="1"/>
</dbReference>
<feature type="region of interest" description="Disordered" evidence="4">
    <location>
        <begin position="107"/>
        <end position="154"/>
    </location>
</feature>
<dbReference type="OrthoDB" id="9809878at2"/>
<comment type="function">
    <text evidence="2">Plays an important role in DNA replication, recombination and repair. Binds to ssDNA and to an array of partner proteins to recruit them to their sites of action during DNA metabolism.</text>
</comment>
<comment type="caution">
    <text evidence="2">Lacks conserved residue(s) required for the propagation of feature annotation.</text>
</comment>
<dbReference type="NCBIfam" id="TIGR00621">
    <property type="entry name" value="ssb"/>
    <property type="match status" value="1"/>
</dbReference>
<proteinExistence type="inferred from homology"/>
<dbReference type="GO" id="GO:0006281">
    <property type="term" value="P:DNA repair"/>
    <property type="evidence" value="ECO:0007669"/>
    <property type="project" value="UniProtKB-UniRule"/>
</dbReference>
<evidence type="ECO:0000313" key="6">
    <source>
        <dbReference type="Proteomes" id="UP000591941"/>
    </source>
</evidence>
<keyword evidence="2" id="KW-0235">DNA replication</keyword>
<dbReference type="GO" id="GO:0009295">
    <property type="term" value="C:nucleoid"/>
    <property type="evidence" value="ECO:0007669"/>
    <property type="project" value="TreeGrafter"/>
</dbReference>
<comment type="subunit">
    <text evidence="2">Homotetramer.</text>
</comment>
<keyword evidence="2" id="KW-0227">DNA damage</keyword>
<keyword evidence="2" id="KW-0234">DNA repair</keyword>
<feature type="short sequence motif" description="Important for interaction with partner proteins" evidence="2">
    <location>
        <begin position="149"/>
        <end position="154"/>
    </location>
</feature>
<dbReference type="Proteomes" id="UP000591941">
    <property type="component" value="Unassembled WGS sequence"/>
</dbReference>
<dbReference type="SUPFAM" id="SSF50249">
    <property type="entry name" value="Nucleic acid-binding proteins"/>
    <property type="match status" value="1"/>
</dbReference>
<evidence type="ECO:0000256" key="1">
    <source>
        <dbReference type="ARBA" id="ARBA00023125"/>
    </source>
</evidence>
<dbReference type="EMBL" id="JACHHI010000003">
    <property type="protein sequence ID" value="MBB6477853.1"/>
    <property type="molecule type" value="Genomic_DNA"/>
</dbReference>
<accession>A0A841R267</accession>
<dbReference type="RefSeq" id="WP_159822829.1">
    <property type="nucleotide sequence ID" value="NZ_CABWNB010000002.1"/>
</dbReference>
<dbReference type="GeneID" id="93486169"/>
<dbReference type="Gene3D" id="2.40.50.140">
    <property type="entry name" value="Nucleic acid-binding proteins"/>
    <property type="match status" value="1"/>
</dbReference>